<sequence length="66" mass="7570">MTADEGNRFIELIKCPDQSPRFRKELSLNVSHSLLWFNTLSLSSNLGCHGFLYVVYPMSEARAFCQ</sequence>
<evidence type="ECO:0000313" key="3">
    <source>
        <dbReference type="Proteomes" id="UP000396835"/>
    </source>
</evidence>
<proteinExistence type="predicted"/>
<name>A0A449I4D5_9BACE</name>
<reference evidence="2 3" key="1">
    <citation type="submission" date="2019-02" db="EMBL/GenBank/DDBJ databases">
        <authorList>
            <consortium name="Pathogen Informatics"/>
        </authorList>
    </citation>
    <scope>NUCLEOTIDE SEQUENCE [LARGE SCALE GENOMIC DNA]</scope>
    <source>
        <strain evidence="2 3">3012STDY7078512</strain>
    </source>
</reference>
<organism evidence="2 3">
    <name type="scientific">Prevotella heparinolytica</name>
    <dbReference type="NCBI Taxonomy" id="28113"/>
    <lineage>
        <taxon>Bacteria</taxon>
        <taxon>Pseudomonadati</taxon>
        <taxon>Bacteroidota</taxon>
        <taxon>Bacteroidia</taxon>
        <taxon>Bacteroidales</taxon>
        <taxon>Bacteroidaceae</taxon>
        <taxon>Bacteroides</taxon>
    </lineage>
</organism>
<keyword evidence="1" id="KW-0472">Membrane</keyword>
<gene>
    <name evidence="2" type="ORF">NCTC7812_01851</name>
</gene>
<evidence type="ECO:0000256" key="1">
    <source>
        <dbReference type="SAM" id="Phobius"/>
    </source>
</evidence>
<protein>
    <submittedName>
        <fullName evidence="2">Uncharacterized protein</fullName>
    </submittedName>
</protein>
<evidence type="ECO:0000313" key="2">
    <source>
        <dbReference type="EMBL" id="VFB14308.1"/>
    </source>
</evidence>
<accession>A0A449I4D5</accession>
<feature type="transmembrane region" description="Helical" evidence="1">
    <location>
        <begin position="34"/>
        <end position="56"/>
    </location>
</feature>
<dbReference type="EMBL" id="CAACYH010000004">
    <property type="protein sequence ID" value="VFB14308.1"/>
    <property type="molecule type" value="Genomic_DNA"/>
</dbReference>
<dbReference type="Proteomes" id="UP000396835">
    <property type="component" value="Unassembled WGS sequence"/>
</dbReference>
<keyword evidence="1" id="KW-0812">Transmembrane</keyword>
<dbReference type="AlphaFoldDB" id="A0A449I4D5"/>
<keyword evidence="1" id="KW-1133">Transmembrane helix</keyword>